<keyword evidence="1" id="KW-0812">Transmembrane</keyword>
<evidence type="ECO:0000313" key="3">
    <source>
        <dbReference type="EMBL" id="ABJ83193.1"/>
    </source>
</evidence>
<dbReference type="GO" id="GO:0006824">
    <property type="term" value="P:cobalt ion transport"/>
    <property type="evidence" value="ECO:0007669"/>
    <property type="project" value="UniProtKB-KW"/>
</dbReference>
<dbReference type="EMBL" id="CP000473">
    <property type="protein sequence ID" value="ABJ83193.1"/>
    <property type="molecule type" value="Genomic_DNA"/>
</dbReference>
<dbReference type="eggNOG" id="COG2215">
    <property type="taxonomic scope" value="Bacteria"/>
</dbReference>
<keyword evidence="1" id="KW-0472">Membrane</keyword>
<feature type="transmembrane region" description="Helical" evidence="1">
    <location>
        <begin position="60"/>
        <end position="86"/>
    </location>
</feature>
<feature type="transmembrane region" description="Helical" evidence="1">
    <location>
        <begin position="152"/>
        <end position="175"/>
    </location>
</feature>
<dbReference type="InterPro" id="IPR051224">
    <property type="entry name" value="NiCoT_RcnA"/>
</dbReference>
<dbReference type="GO" id="GO:0046583">
    <property type="term" value="F:monoatomic cation efflux transmembrane transporter activity"/>
    <property type="evidence" value="ECO:0007669"/>
    <property type="project" value="TreeGrafter"/>
</dbReference>
<sequence length="249" mass="26119">MPAQGDYLSTLLHQGQIGWSVMLLGMLAAFAFGAVHALSPGHGKTLVAAYLVGSRGTPRHAIFLGLMVTFTHTISVFALGLVTLYLSRFVLPETITPILGAISGITIVWVGAMLLYRRTIGRVHVHTAGLAHHHGDGRIHTHVPEEMSIGGLIALGASGGLVPCPSALVLLLTSVSLGRVAFGLTLLVAFSLGLAVVLSAIGLAVLYARHLLPDSKNLMRGRVVRYLPIASAAFIICVGLAMTWVSLGP</sequence>
<dbReference type="GO" id="GO:0010045">
    <property type="term" value="P:response to nickel cation"/>
    <property type="evidence" value="ECO:0007669"/>
    <property type="project" value="TreeGrafter"/>
</dbReference>
<feature type="transmembrane region" description="Helical" evidence="1">
    <location>
        <begin position="17"/>
        <end position="39"/>
    </location>
</feature>
<dbReference type="GO" id="GO:0005886">
    <property type="term" value="C:plasma membrane"/>
    <property type="evidence" value="ECO:0007669"/>
    <property type="project" value="UniProtKB-SubCell"/>
</dbReference>
<keyword evidence="1" id="KW-1133">Transmembrane helix</keyword>
<dbReference type="InParanoid" id="Q025X6"/>
<dbReference type="PANTHER" id="PTHR40659:SF1">
    <property type="entry name" value="NICKEL_COBALT EFFLUX SYSTEM RCNA"/>
    <property type="match status" value="1"/>
</dbReference>
<feature type="transmembrane region" description="Helical" evidence="1">
    <location>
        <begin position="181"/>
        <end position="206"/>
    </location>
</feature>
<dbReference type="GO" id="GO:0032025">
    <property type="term" value="P:response to cobalt ion"/>
    <property type="evidence" value="ECO:0007669"/>
    <property type="project" value="TreeGrafter"/>
</dbReference>
<name>Q025X6_SOLUE</name>
<dbReference type="HOGENOM" id="CLU_058605_4_1_0"/>
<organism evidence="3">
    <name type="scientific">Solibacter usitatus (strain Ellin6076)</name>
    <dbReference type="NCBI Taxonomy" id="234267"/>
    <lineage>
        <taxon>Bacteria</taxon>
        <taxon>Pseudomonadati</taxon>
        <taxon>Acidobacteriota</taxon>
        <taxon>Terriglobia</taxon>
        <taxon>Bryobacterales</taxon>
        <taxon>Solibacteraceae</taxon>
        <taxon>Candidatus Solibacter</taxon>
    </lineage>
</organism>
<feature type="domain" description="Urease accessory protein UreH-like transmembrane" evidence="2">
    <location>
        <begin position="65"/>
        <end position="230"/>
    </location>
</feature>
<dbReference type="GO" id="GO:0015099">
    <property type="term" value="F:nickel cation transmembrane transporter activity"/>
    <property type="evidence" value="ECO:0007669"/>
    <property type="project" value="TreeGrafter"/>
</dbReference>
<dbReference type="KEGG" id="sus:Acid_2203"/>
<feature type="transmembrane region" description="Helical" evidence="1">
    <location>
        <begin position="98"/>
        <end position="116"/>
    </location>
</feature>
<accession>Q025X6</accession>
<dbReference type="AlphaFoldDB" id="Q025X6"/>
<dbReference type="PANTHER" id="PTHR40659">
    <property type="entry name" value="NICKEL/COBALT EFFLUX SYSTEM RCNA"/>
    <property type="match status" value="1"/>
</dbReference>
<dbReference type="Pfam" id="PF13386">
    <property type="entry name" value="DsbD_2"/>
    <property type="match status" value="1"/>
</dbReference>
<evidence type="ECO:0000256" key="1">
    <source>
        <dbReference type="SAM" id="Phobius"/>
    </source>
</evidence>
<protein>
    <submittedName>
        <fullName evidence="3">High-affinity nickel-transporter</fullName>
    </submittedName>
</protein>
<gene>
    <name evidence="3" type="ordered locus">Acid_2203</name>
</gene>
<dbReference type="OrthoDB" id="271709at2"/>
<evidence type="ECO:0000259" key="2">
    <source>
        <dbReference type="Pfam" id="PF13386"/>
    </source>
</evidence>
<reference evidence="3" key="1">
    <citation type="submission" date="2006-10" db="EMBL/GenBank/DDBJ databases">
        <title>Complete sequence of Solibacter usitatus Ellin6076.</title>
        <authorList>
            <consortium name="US DOE Joint Genome Institute"/>
            <person name="Copeland A."/>
            <person name="Lucas S."/>
            <person name="Lapidus A."/>
            <person name="Barry K."/>
            <person name="Detter J.C."/>
            <person name="Glavina del Rio T."/>
            <person name="Hammon N."/>
            <person name="Israni S."/>
            <person name="Dalin E."/>
            <person name="Tice H."/>
            <person name="Pitluck S."/>
            <person name="Thompson L.S."/>
            <person name="Brettin T."/>
            <person name="Bruce D."/>
            <person name="Han C."/>
            <person name="Tapia R."/>
            <person name="Gilna P."/>
            <person name="Schmutz J."/>
            <person name="Larimer F."/>
            <person name="Land M."/>
            <person name="Hauser L."/>
            <person name="Kyrpides N."/>
            <person name="Mikhailova N."/>
            <person name="Janssen P.H."/>
            <person name="Kuske C.R."/>
            <person name="Richardson P."/>
        </authorList>
    </citation>
    <scope>NUCLEOTIDE SEQUENCE</scope>
    <source>
        <strain evidence="3">Ellin6076</strain>
    </source>
</reference>
<dbReference type="FunCoup" id="Q025X6">
    <property type="interactions" value="7"/>
</dbReference>
<dbReference type="STRING" id="234267.Acid_2203"/>
<proteinExistence type="predicted"/>
<dbReference type="TCDB" id="2.A.113.1.5">
    <property type="family name" value="the nickel/cobalt transporter (nico) family"/>
</dbReference>
<feature type="transmembrane region" description="Helical" evidence="1">
    <location>
        <begin position="226"/>
        <end position="247"/>
    </location>
</feature>
<dbReference type="InterPro" id="IPR039447">
    <property type="entry name" value="UreH-like_TM_dom"/>
</dbReference>